<dbReference type="Proteomes" id="UP000294721">
    <property type="component" value="Unassembled WGS sequence"/>
</dbReference>
<sequence>MRKPRPLHADEIKLARLVFAESIDYARVRIHRGIACLPDLPFAFAPNNHIYFPRRHCPDDFSRAPAHYRVWLIHELTHVWQHQHGYRVWLGGLFLALKGGYRRRSAYVYPPLCSIGSLADLNMEQQADLIAHYYAAKFLARPPYAAELPRFQAALAGFLTDPHDKTLLPRYRNTLKWFA</sequence>
<evidence type="ECO:0000313" key="2">
    <source>
        <dbReference type="EMBL" id="UOO78703.1"/>
    </source>
</evidence>
<dbReference type="Proteomes" id="UP000829756">
    <property type="component" value="Chromosome"/>
</dbReference>
<protein>
    <submittedName>
        <fullName evidence="2">Type IV secretion protein Rhs</fullName>
    </submittedName>
</protein>
<proteinExistence type="predicted"/>
<reference evidence="1 3" key="1">
    <citation type="submission" date="2019-03" db="EMBL/GenBank/DDBJ databases">
        <title>Genomic Encyclopedia of Type Strains, Phase IV (KMG-IV): sequencing the most valuable type-strain genomes for metagenomic binning, comparative biology and taxonomic classification.</title>
        <authorList>
            <person name="Goeker M."/>
        </authorList>
    </citation>
    <scope>NUCLEOTIDE SEQUENCE [LARGE SCALE GENOMIC DNA]</scope>
    <source>
        <strain evidence="1 3">DSM 17474</strain>
    </source>
</reference>
<accession>A0AAE9GW01</accession>
<dbReference type="AlphaFoldDB" id="A0AAE9GW01"/>
<evidence type="ECO:0000313" key="1">
    <source>
        <dbReference type="EMBL" id="TCP07794.1"/>
    </source>
</evidence>
<dbReference type="KEGG" id="usu:LVJ78_08295"/>
<organism evidence="2 4">
    <name type="scientific">Uruburuella suis</name>
    <dbReference type="NCBI Taxonomy" id="252130"/>
    <lineage>
        <taxon>Bacteria</taxon>
        <taxon>Pseudomonadati</taxon>
        <taxon>Pseudomonadota</taxon>
        <taxon>Betaproteobacteria</taxon>
        <taxon>Neisseriales</taxon>
        <taxon>Neisseriaceae</taxon>
        <taxon>Uruburuella</taxon>
    </lineage>
</organism>
<dbReference type="RefSeq" id="WP_207894279.1">
    <property type="nucleotide sequence ID" value="NZ_CP091507.1"/>
</dbReference>
<keyword evidence="3" id="KW-1185">Reference proteome</keyword>
<name>A0AAE9GW01_9NEIS</name>
<evidence type="ECO:0000313" key="4">
    <source>
        <dbReference type="Proteomes" id="UP000829756"/>
    </source>
</evidence>
<gene>
    <name evidence="1" type="ORF">EV680_10635</name>
    <name evidence="2" type="ORF">LVJ78_08295</name>
</gene>
<reference evidence="2" key="3">
    <citation type="journal article" date="2022" name="Res Sq">
        <title>Evolution of multicellular longitudinally dividing oral cavity symbionts (Neisseriaceae).</title>
        <authorList>
            <person name="Nyongesa S."/>
            <person name="Weber P."/>
            <person name="Bernet E."/>
            <person name="Pullido F."/>
            <person name="Nieckarz M."/>
            <person name="Delaby M."/>
            <person name="Nieves C."/>
            <person name="Viehboeck T."/>
            <person name="Krause N."/>
            <person name="Rivera-Millot A."/>
            <person name="Nakamura A."/>
            <person name="Vischer N."/>
            <person name="VanNieuwenhze M."/>
            <person name="Brun Y."/>
            <person name="Cava F."/>
            <person name="Bulgheresi S."/>
            <person name="Veyrier F."/>
        </authorList>
    </citation>
    <scope>NUCLEOTIDE SEQUENCE</scope>
    <source>
        <strain evidence="2">1258/02</strain>
    </source>
</reference>
<dbReference type="EMBL" id="CP091507">
    <property type="protein sequence ID" value="UOO78703.1"/>
    <property type="molecule type" value="Genomic_DNA"/>
</dbReference>
<reference evidence="2" key="2">
    <citation type="submission" date="2021-12" db="EMBL/GenBank/DDBJ databases">
        <authorList>
            <person name="Veyrier F.J."/>
        </authorList>
    </citation>
    <scope>NUCLEOTIDE SEQUENCE</scope>
    <source>
        <strain evidence="2">1258/02</strain>
    </source>
</reference>
<evidence type="ECO:0000313" key="3">
    <source>
        <dbReference type="Proteomes" id="UP000294721"/>
    </source>
</evidence>
<dbReference type="EMBL" id="SLXE01000006">
    <property type="protein sequence ID" value="TCP07794.1"/>
    <property type="molecule type" value="Genomic_DNA"/>
</dbReference>